<comment type="caution">
    <text evidence="3">The sequence shown here is derived from an EMBL/GenBank/DDBJ whole genome shotgun (WGS) entry which is preliminary data.</text>
</comment>
<dbReference type="InterPro" id="IPR027785">
    <property type="entry name" value="UvrD-like_helicase_C"/>
</dbReference>
<feature type="domain" description="ATP-dependent RecD2 DNA helicase SH3" evidence="2">
    <location>
        <begin position="2"/>
        <end position="41"/>
    </location>
</feature>
<organism evidence="3 4">
    <name type="scientific">Chroococcidiopsis cubana SAG 39.79</name>
    <dbReference type="NCBI Taxonomy" id="388085"/>
    <lineage>
        <taxon>Bacteria</taxon>
        <taxon>Bacillati</taxon>
        <taxon>Cyanobacteriota</taxon>
        <taxon>Cyanophyceae</taxon>
        <taxon>Chroococcidiopsidales</taxon>
        <taxon>Chroococcidiopsidaceae</taxon>
        <taxon>Chroococcidiopsis</taxon>
    </lineage>
</organism>
<gene>
    <name evidence="3" type="ORF">DSM107010_68570</name>
</gene>
<feature type="domain" description="UvrD-like helicase C-terminal" evidence="1">
    <location>
        <begin position="59"/>
        <end position="106"/>
    </location>
</feature>
<dbReference type="Pfam" id="PF18335">
    <property type="entry name" value="SH3_13"/>
    <property type="match status" value="1"/>
</dbReference>
<dbReference type="InterPro" id="IPR041451">
    <property type="entry name" value="RecD2_SH13"/>
</dbReference>
<evidence type="ECO:0008006" key="5">
    <source>
        <dbReference type="Google" id="ProtNLM"/>
    </source>
</evidence>
<evidence type="ECO:0000313" key="4">
    <source>
        <dbReference type="Proteomes" id="UP000282574"/>
    </source>
</evidence>
<name>A0AB37U8I5_9CYAN</name>
<proteinExistence type="predicted"/>
<accession>A0AB37U8I5</accession>
<dbReference type="InterPro" id="IPR027417">
    <property type="entry name" value="P-loop_NTPase"/>
</dbReference>
<keyword evidence="4" id="KW-1185">Reference proteome</keyword>
<evidence type="ECO:0000259" key="2">
    <source>
        <dbReference type="Pfam" id="PF18335"/>
    </source>
</evidence>
<dbReference type="CDD" id="cd18809">
    <property type="entry name" value="SF1_C_RecD"/>
    <property type="match status" value="1"/>
</dbReference>
<dbReference type="AlphaFoldDB" id="A0AB37U8I5"/>
<dbReference type="Gene3D" id="3.40.50.300">
    <property type="entry name" value="P-loop containing nucleotide triphosphate hydrolases"/>
    <property type="match status" value="1"/>
</dbReference>
<protein>
    <recommendedName>
        <fullName evidence="5">UvrD-like helicase C-terminal domain-containing protein</fullName>
    </recommendedName>
</protein>
<reference evidence="3 4" key="1">
    <citation type="journal article" date="2019" name="Genome Biol. Evol.">
        <title>Day and night: Metabolic profiles and evolutionary relationships of six axenic non-marine cyanobacteria.</title>
        <authorList>
            <person name="Will S.E."/>
            <person name="Henke P."/>
            <person name="Boedeker C."/>
            <person name="Huang S."/>
            <person name="Brinkmann H."/>
            <person name="Rohde M."/>
            <person name="Jarek M."/>
            <person name="Friedl T."/>
            <person name="Seufert S."/>
            <person name="Schumacher M."/>
            <person name="Overmann J."/>
            <person name="Neumann-Schaal M."/>
            <person name="Petersen J."/>
        </authorList>
    </citation>
    <scope>NUCLEOTIDE SEQUENCE [LARGE SCALE GENOMIC DNA]</scope>
    <source>
        <strain evidence="3 4">SAG 39.79</strain>
    </source>
</reference>
<dbReference type="Pfam" id="PF13538">
    <property type="entry name" value="UvrD_C_2"/>
    <property type="match status" value="1"/>
</dbReference>
<dbReference type="SUPFAM" id="SSF52540">
    <property type="entry name" value="P-loop containing nucleoside triphosphate hydrolases"/>
    <property type="match status" value="1"/>
</dbReference>
<evidence type="ECO:0000313" key="3">
    <source>
        <dbReference type="EMBL" id="RUT00138.1"/>
    </source>
</evidence>
<evidence type="ECO:0000259" key="1">
    <source>
        <dbReference type="Pfam" id="PF13538"/>
    </source>
</evidence>
<dbReference type="Proteomes" id="UP000282574">
    <property type="component" value="Unassembled WGS sequence"/>
</dbReference>
<sequence>MLRVGDRVIQQVNDYDGEVFNGGLGTITAIDLEETEVTVQYQERMVTYDYADLNEITLAFATTIHKAQGSKYPVVVLPLYMQHYMMLSRNLLYTGLTRAKQLAILIGPSKAIGLAVKQVKDTQRYTLLQERLVKREHQGSNLSKTVPESISD</sequence>
<dbReference type="EMBL" id="RSCK01000151">
    <property type="protein sequence ID" value="RUT00138.1"/>
    <property type="molecule type" value="Genomic_DNA"/>
</dbReference>